<dbReference type="InterPro" id="IPR058061">
    <property type="entry name" value="SCO4848-like"/>
</dbReference>
<dbReference type="AlphaFoldDB" id="A0A1T3NX35"/>
<gene>
    <name evidence="2" type="ORF">B4N89_10650</name>
</gene>
<sequence>MRIGRGTSACLVLFGVWSWILWPNFLKNIWADDRSWNDGATSFFLIHLALTIVSFAAGNAIGWLGIKGLRATRTPRT</sequence>
<name>A0A1T3NX35_9ACTN</name>
<dbReference type="Pfam" id="PF26606">
    <property type="entry name" value="SCO4848"/>
    <property type="match status" value="1"/>
</dbReference>
<reference evidence="2 3" key="1">
    <citation type="submission" date="2017-03" db="EMBL/GenBank/DDBJ databases">
        <title>Draft genome sequence of Streptomyces scabrisporus NF3, endophyte isolated from Amphipterygium adstringens.</title>
        <authorList>
            <person name="Vazquez M."/>
            <person name="Ceapa C.D."/>
            <person name="Rodriguez Luna D."/>
            <person name="Sanchez Esquivel S."/>
        </authorList>
    </citation>
    <scope>NUCLEOTIDE SEQUENCE [LARGE SCALE GENOMIC DNA]</scope>
    <source>
        <strain evidence="2 3">NF3</strain>
    </source>
</reference>
<accession>A0A1T3NX35</accession>
<feature type="transmembrane region" description="Helical" evidence="1">
    <location>
        <begin position="42"/>
        <end position="66"/>
    </location>
</feature>
<proteinExistence type="predicted"/>
<organism evidence="2 3">
    <name type="scientific">Embleya scabrispora</name>
    <dbReference type="NCBI Taxonomy" id="159449"/>
    <lineage>
        <taxon>Bacteria</taxon>
        <taxon>Bacillati</taxon>
        <taxon>Actinomycetota</taxon>
        <taxon>Actinomycetes</taxon>
        <taxon>Kitasatosporales</taxon>
        <taxon>Streptomycetaceae</taxon>
        <taxon>Embleya</taxon>
    </lineage>
</organism>
<keyword evidence="1" id="KW-1133">Transmembrane helix</keyword>
<evidence type="ECO:0000313" key="3">
    <source>
        <dbReference type="Proteomes" id="UP000190037"/>
    </source>
</evidence>
<protein>
    <recommendedName>
        <fullName evidence="4">Integral membrane protein</fullName>
    </recommendedName>
</protein>
<dbReference type="EMBL" id="MWQN01000001">
    <property type="protein sequence ID" value="OPC81344.1"/>
    <property type="molecule type" value="Genomic_DNA"/>
</dbReference>
<keyword evidence="1" id="KW-0472">Membrane</keyword>
<dbReference type="STRING" id="159449.B4N89_10650"/>
<evidence type="ECO:0000256" key="1">
    <source>
        <dbReference type="SAM" id="Phobius"/>
    </source>
</evidence>
<keyword evidence="3" id="KW-1185">Reference proteome</keyword>
<dbReference type="Proteomes" id="UP000190037">
    <property type="component" value="Unassembled WGS sequence"/>
</dbReference>
<dbReference type="NCBIfam" id="NF046117">
    <property type="entry name" value="SCO4848_fam"/>
    <property type="match status" value="1"/>
</dbReference>
<dbReference type="OrthoDB" id="4954985at2"/>
<comment type="caution">
    <text evidence="2">The sequence shown here is derived from an EMBL/GenBank/DDBJ whole genome shotgun (WGS) entry which is preliminary data.</text>
</comment>
<dbReference type="RefSeq" id="WP_078975644.1">
    <property type="nucleotide sequence ID" value="NZ_MWQN01000001.1"/>
</dbReference>
<evidence type="ECO:0000313" key="2">
    <source>
        <dbReference type="EMBL" id="OPC81344.1"/>
    </source>
</evidence>
<evidence type="ECO:0008006" key="4">
    <source>
        <dbReference type="Google" id="ProtNLM"/>
    </source>
</evidence>
<keyword evidence="1" id="KW-0812">Transmembrane</keyword>